<keyword evidence="2" id="KW-1133">Transmembrane helix</keyword>
<dbReference type="AlphaFoldDB" id="A0ABD3J0J9"/>
<keyword evidence="4" id="KW-1185">Reference proteome</keyword>
<dbReference type="Pfam" id="PF03140">
    <property type="entry name" value="DUF247"/>
    <property type="match status" value="1"/>
</dbReference>
<proteinExistence type="predicted"/>
<organism evidence="3 4">
    <name type="scientific">Eucalyptus globulus</name>
    <name type="common">Tasmanian blue gum</name>
    <dbReference type="NCBI Taxonomy" id="34317"/>
    <lineage>
        <taxon>Eukaryota</taxon>
        <taxon>Viridiplantae</taxon>
        <taxon>Streptophyta</taxon>
        <taxon>Embryophyta</taxon>
        <taxon>Tracheophyta</taxon>
        <taxon>Spermatophyta</taxon>
        <taxon>Magnoliopsida</taxon>
        <taxon>eudicotyledons</taxon>
        <taxon>Gunneridae</taxon>
        <taxon>Pentapetalae</taxon>
        <taxon>rosids</taxon>
        <taxon>malvids</taxon>
        <taxon>Myrtales</taxon>
        <taxon>Myrtaceae</taxon>
        <taxon>Myrtoideae</taxon>
        <taxon>Eucalypteae</taxon>
        <taxon>Eucalyptus</taxon>
    </lineage>
</organism>
<evidence type="ECO:0000313" key="4">
    <source>
        <dbReference type="Proteomes" id="UP001634007"/>
    </source>
</evidence>
<protein>
    <submittedName>
        <fullName evidence="3">Uncharacterized protein</fullName>
    </submittedName>
</protein>
<name>A0ABD3J0J9_EUCGL</name>
<gene>
    <name evidence="3" type="ORF">ACJRO7_004624</name>
</gene>
<dbReference type="EMBL" id="JBJKBG010000010">
    <property type="protein sequence ID" value="KAL3719672.1"/>
    <property type="molecule type" value="Genomic_DNA"/>
</dbReference>
<reference evidence="3 4" key="1">
    <citation type="submission" date="2024-11" db="EMBL/GenBank/DDBJ databases">
        <title>Chromosome-level genome assembly of Eucalyptus globulus Labill. provides insights into its genome evolution.</title>
        <authorList>
            <person name="Li X."/>
        </authorList>
    </citation>
    <scope>NUCLEOTIDE SEQUENCE [LARGE SCALE GENOMIC DNA]</scope>
    <source>
        <strain evidence="3">CL2024</strain>
        <tissue evidence="3">Fresh tender leaves</tissue>
    </source>
</reference>
<keyword evidence="2" id="KW-0812">Transmembrane</keyword>
<accession>A0ABD3J0J9</accession>
<dbReference type="EMBL" id="JBJKBG010000010">
    <property type="protein sequence ID" value="KAL3719673.1"/>
    <property type="molecule type" value="Genomic_DNA"/>
</dbReference>
<dbReference type="InterPro" id="IPR004158">
    <property type="entry name" value="DUF247_pln"/>
</dbReference>
<dbReference type="EMBL" id="JBJKBG010000010">
    <property type="protein sequence ID" value="KAL3719674.1"/>
    <property type="molecule type" value="Genomic_DNA"/>
</dbReference>
<feature type="region of interest" description="Disordered" evidence="1">
    <location>
        <begin position="1"/>
        <end position="21"/>
    </location>
</feature>
<evidence type="ECO:0000256" key="1">
    <source>
        <dbReference type="SAM" id="MobiDB-lite"/>
    </source>
</evidence>
<dbReference type="PANTHER" id="PTHR31170">
    <property type="entry name" value="BNAC04G53230D PROTEIN"/>
    <property type="match status" value="1"/>
</dbReference>
<dbReference type="EMBL" id="JBJKBG010000010">
    <property type="protein sequence ID" value="KAL3719676.1"/>
    <property type="molecule type" value="Genomic_DNA"/>
</dbReference>
<dbReference type="Proteomes" id="UP001634007">
    <property type="component" value="Unassembled WGS sequence"/>
</dbReference>
<sequence>MSSMEPDKSDSIAPLDKSLQSMRSDDEEQWYWKMRSIYRVPTRITAPNREAYQSQVVSFGPYHHGEAHLLPMEEHKHRAVCHFLKRSKKPMERFFESLREVAQDLEESYDALDPKWKAGSSEGAARLFLELMITDGCFMLEILRFATNEVDDYAPNDPIFSYHRTIHIMTDICKDMLMLENQLPILVLDRLVAVESDGKKDDEFVSRLLLKVFPLLSRGITRSGKCLHVLDVLRNSMLMEPEKKDEEDDESVNRFILKFRSPSKGITWMGKCLHVLDVVRNSMLMEPKKKDEVKREDIREIIQLASATELSEHGIKFKRSKTDGNKDISFAGGALTLPKIWVDESTMSNFLNFTAFEYLHVGIENEVMSYIYCMDQIINTGQDVALLRAQGIIGNYLESDEAVAKMFNSLGKVVTINPSRSLRDVLEKVNKYRNKRWNRWRANLIHTYLRNPWVALSLIAAVFLFALTIIQTVYSVLGYYK</sequence>
<dbReference type="EMBL" id="JBJKBG010000010">
    <property type="protein sequence ID" value="KAL3719675.1"/>
    <property type="molecule type" value="Genomic_DNA"/>
</dbReference>
<feature type="compositionally biased region" description="Basic and acidic residues" evidence="1">
    <location>
        <begin position="1"/>
        <end position="10"/>
    </location>
</feature>
<keyword evidence="2" id="KW-0472">Membrane</keyword>
<evidence type="ECO:0000256" key="2">
    <source>
        <dbReference type="SAM" id="Phobius"/>
    </source>
</evidence>
<feature type="transmembrane region" description="Helical" evidence="2">
    <location>
        <begin position="453"/>
        <end position="477"/>
    </location>
</feature>
<comment type="caution">
    <text evidence="3">The sequence shown here is derived from an EMBL/GenBank/DDBJ whole genome shotgun (WGS) entry which is preliminary data.</text>
</comment>
<evidence type="ECO:0000313" key="3">
    <source>
        <dbReference type="EMBL" id="KAL3719674.1"/>
    </source>
</evidence>
<dbReference type="PANTHER" id="PTHR31170:SF18">
    <property type="entry name" value="(WILD MALAYSIAN BANANA) HYPOTHETICAL PROTEIN"/>
    <property type="match status" value="1"/>
</dbReference>